<evidence type="ECO:0000256" key="1">
    <source>
        <dbReference type="ARBA" id="ARBA00001946"/>
    </source>
</evidence>
<dbReference type="InterPro" id="IPR032828">
    <property type="entry name" value="PolyA_RNA-bd"/>
</dbReference>
<keyword evidence="8" id="KW-0460">Magnesium</keyword>
<dbReference type="GO" id="GO:0000166">
    <property type="term" value="F:nucleotide binding"/>
    <property type="evidence" value="ECO:0007669"/>
    <property type="project" value="UniProtKB-KW"/>
</dbReference>
<evidence type="ECO:0000256" key="5">
    <source>
        <dbReference type="ARBA" id="ARBA00022695"/>
    </source>
</evidence>
<dbReference type="EMBL" id="GITU01001390">
    <property type="protein sequence ID" value="MBC1170093.1"/>
    <property type="molecule type" value="Transcribed_RNA"/>
</dbReference>
<dbReference type="GO" id="GO:0016779">
    <property type="term" value="F:nucleotidyltransferase activity"/>
    <property type="evidence" value="ECO:0007669"/>
    <property type="project" value="UniProtKB-KW"/>
</dbReference>
<keyword evidence="9" id="KW-0694">RNA-binding</keyword>
<keyword evidence="4" id="KW-0819">tRNA processing</keyword>
<dbReference type="PANTHER" id="PTHR46173">
    <property type="entry name" value="CCA TRNA NUCLEOTIDYLTRANSFERASE 1, MITOCHONDRIAL"/>
    <property type="match status" value="1"/>
</dbReference>
<dbReference type="VEuPathDB" id="VectorBase:LLONM1_008345"/>
<dbReference type="Gene3D" id="3.30.460.10">
    <property type="entry name" value="Beta Polymerase, domain 2"/>
    <property type="match status" value="1"/>
</dbReference>
<dbReference type="Pfam" id="PF12627">
    <property type="entry name" value="PolyA_pol_RNAbd"/>
    <property type="match status" value="1"/>
</dbReference>
<evidence type="ECO:0000256" key="6">
    <source>
        <dbReference type="ARBA" id="ARBA00022723"/>
    </source>
</evidence>
<keyword evidence="5" id="KW-0548">Nucleotidyltransferase</keyword>
<evidence type="ECO:0000256" key="4">
    <source>
        <dbReference type="ARBA" id="ARBA00022694"/>
    </source>
</evidence>
<evidence type="ECO:0000256" key="8">
    <source>
        <dbReference type="ARBA" id="ARBA00022842"/>
    </source>
</evidence>
<dbReference type="AlphaFoldDB" id="A0A7G3AFA6"/>
<dbReference type="InterPro" id="IPR050264">
    <property type="entry name" value="Bact_CCA-adding_enz_type3_sf"/>
</dbReference>
<dbReference type="CDD" id="cd05398">
    <property type="entry name" value="NT_ClassII-CCAase"/>
    <property type="match status" value="1"/>
</dbReference>
<comment type="cofactor">
    <cofactor evidence="1">
        <name>Mg(2+)</name>
        <dbReference type="ChEBI" id="CHEBI:18420"/>
    </cofactor>
</comment>
<accession>A0A7G3AFA6</accession>
<reference evidence="12" key="1">
    <citation type="journal article" date="2020" name="BMC">
        <title>Leishmania infection induces a limited differential gene expression in the sand fly midgut.</title>
        <authorList>
            <person name="Coutinho-Abreu I.V."/>
            <person name="Serafim T.D."/>
            <person name="Meneses C."/>
            <person name="Kamhawi S."/>
            <person name="Oliveira F."/>
            <person name="Valenzuela J.G."/>
        </authorList>
    </citation>
    <scope>NUCLEOTIDE SEQUENCE</scope>
    <source>
        <strain evidence="12">Jacobina</strain>
        <tissue evidence="12">Midgut</tissue>
    </source>
</reference>
<organism evidence="12">
    <name type="scientific">Lutzomyia longipalpis</name>
    <name type="common">Sand fly</name>
    <dbReference type="NCBI Taxonomy" id="7200"/>
    <lineage>
        <taxon>Eukaryota</taxon>
        <taxon>Metazoa</taxon>
        <taxon>Ecdysozoa</taxon>
        <taxon>Arthropoda</taxon>
        <taxon>Hexapoda</taxon>
        <taxon>Insecta</taxon>
        <taxon>Pterygota</taxon>
        <taxon>Neoptera</taxon>
        <taxon>Endopterygota</taxon>
        <taxon>Diptera</taxon>
        <taxon>Nematocera</taxon>
        <taxon>Psychodoidea</taxon>
        <taxon>Psychodidae</taxon>
        <taxon>Lutzomyia</taxon>
        <taxon>Lutzomyia</taxon>
    </lineage>
</organism>
<dbReference type="Gene3D" id="1.10.3090.10">
    <property type="entry name" value="cca-adding enzyme, domain 2"/>
    <property type="match status" value="1"/>
</dbReference>
<evidence type="ECO:0000259" key="10">
    <source>
        <dbReference type="Pfam" id="PF01743"/>
    </source>
</evidence>
<dbReference type="SUPFAM" id="SSF81301">
    <property type="entry name" value="Nucleotidyltransferase"/>
    <property type="match status" value="1"/>
</dbReference>
<dbReference type="InterPro" id="IPR002646">
    <property type="entry name" value="PolA_pol_head_dom"/>
</dbReference>
<dbReference type="InterPro" id="IPR043519">
    <property type="entry name" value="NT_sf"/>
</dbReference>
<dbReference type="GO" id="GO:1990180">
    <property type="term" value="P:mitochondrial tRNA 3'-end processing"/>
    <property type="evidence" value="ECO:0007669"/>
    <property type="project" value="TreeGrafter"/>
</dbReference>
<dbReference type="Pfam" id="PF01743">
    <property type="entry name" value="PolyA_pol"/>
    <property type="match status" value="1"/>
</dbReference>
<evidence type="ECO:0000259" key="11">
    <source>
        <dbReference type="Pfam" id="PF12627"/>
    </source>
</evidence>
<protein>
    <submittedName>
        <fullName evidence="12">Putative cca trna nucleotidyltransferase 1 isoform x2</fullName>
    </submittedName>
</protein>
<comment type="similarity">
    <text evidence="2 9">Belongs to the tRNA nucleotidyltransferase/poly(A) polymerase family.</text>
</comment>
<keyword evidence="3 9" id="KW-0808">Transferase</keyword>
<evidence type="ECO:0000313" key="12">
    <source>
        <dbReference type="EMBL" id="MBC1170093.1"/>
    </source>
</evidence>
<evidence type="ECO:0000256" key="7">
    <source>
        <dbReference type="ARBA" id="ARBA00022741"/>
    </source>
</evidence>
<dbReference type="PANTHER" id="PTHR46173:SF1">
    <property type="entry name" value="CCA TRNA NUCLEOTIDYLTRANSFERASE 1, MITOCHONDRIAL"/>
    <property type="match status" value="1"/>
</dbReference>
<dbReference type="SUPFAM" id="SSF81891">
    <property type="entry name" value="Poly A polymerase C-terminal region-like"/>
    <property type="match status" value="1"/>
</dbReference>
<feature type="domain" description="Poly A polymerase head" evidence="10">
    <location>
        <begin position="44"/>
        <end position="167"/>
    </location>
</feature>
<sequence>MDKNVKIRENPIVTKLDYENYKAILTEDLVDLLDLFKKYKYEIRLAGGPVRDLLMKKIPTDIDLATTATPTQMKEMFMMEDVRMVNTNGEKHGTITPRINNATNFEVTTLRIDVATDGRRAEVEFTKNWLLDANRRDLTINSMFMDLDDGAIYDYFYGYEDLQRRRVAFVGNPETRIQEDYLRILRYFRFYGRIAEVPNNHEEGTLSAIKKHIGGLERISGERIWMELKKILQGNFCCELVKVMMECGMAKFIGLPEVPNIEEFERVYKAQSNFKIPANSATILCSLLWTPQDAIKLHERLKLSAFERDLIFFITQNREETRNIDQIVHFQKMCFQTSGKISETRSYIEQLLQYHNKEKLHRTFMEWEVPRFPVSGTQLKDHGCPTGKAMGNVMNALKEIWAQEEFKSTSEELLRHLPDILEKMKGNRSPRATKKQRV</sequence>
<evidence type="ECO:0000256" key="9">
    <source>
        <dbReference type="RuleBase" id="RU003953"/>
    </source>
</evidence>
<dbReference type="GO" id="GO:0001680">
    <property type="term" value="P:tRNA 3'-terminal CCA addition"/>
    <property type="evidence" value="ECO:0007669"/>
    <property type="project" value="TreeGrafter"/>
</dbReference>
<keyword evidence="6" id="KW-0479">Metal-binding</keyword>
<evidence type="ECO:0000256" key="3">
    <source>
        <dbReference type="ARBA" id="ARBA00022679"/>
    </source>
</evidence>
<evidence type="ECO:0000256" key="2">
    <source>
        <dbReference type="ARBA" id="ARBA00007265"/>
    </source>
</evidence>
<dbReference type="GO" id="GO:0046872">
    <property type="term" value="F:metal ion binding"/>
    <property type="evidence" value="ECO:0007669"/>
    <property type="project" value="UniProtKB-KW"/>
</dbReference>
<keyword evidence="7" id="KW-0547">Nucleotide-binding</keyword>
<dbReference type="GO" id="GO:0005739">
    <property type="term" value="C:mitochondrion"/>
    <property type="evidence" value="ECO:0007669"/>
    <property type="project" value="TreeGrafter"/>
</dbReference>
<name>A0A7G3AFA6_LUTLO</name>
<dbReference type="GO" id="GO:0000049">
    <property type="term" value="F:tRNA binding"/>
    <property type="evidence" value="ECO:0007669"/>
    <property type="project" value="TreeGrafter"/>
</dbReference>
<feature type="domain" description="tRNA nucleotidyltransferase/poly(A) polymerase RNA and SrmB- binding" evidence="11">
    <location>
        <begin position="202"/>
        <end position="257"/>
    </location>
</feature>
<proteinExistence type="inferred from homology"/>